<evidence type="ECO:0000256" key="1">
    <source>
        <dbReference type="SAM" id="MobiDB-lite"/>
    </source>
</evidence>
<keyword evidence="4" id="KW-1185">Reference proteome</keyword>
<dbReference type="OMA" id="PFLGPNW"/>
<feature type="compositionally biased region" description="Basic and acidic residues" evidence="1">
    <location>
        <begin position="532"/>
        <end position="556"/>
    </location>
</feature>
<dbReference type="eggNOG" id="ENOG502S7JD">
    <property type="taxonomic scope" value="Eukaryota"/>
</dbReference>
<feature type="compositionally biased region" description="Basic and acidic residues" evidence="1">
    <location>
        <begin position="236"/>
        <end position="246"/>
    </location>
</feature>
<protein>
    <submittedName>
        <fullName evidence="3">Uncharacterized protein</fullName>
    </submittedName>
</protein>
<organism evidence="3 4">
    <name type="scientific">Ustilago hordei</name>
    <name type="common">Barley covered smut fungus</name>
    <dbReference type="NCBI Taxonomy" id="120017"/>
    <lineage>
        <taxon>Eukaryota</taxon>
        <taxon>Fungi</taxon>
        <taxon>Dikarya</taxon>
        <taxon>Basidiomycota</taxon>
        <taxon>Ustilaginomycotina</taxon>
        <taxon>Ustilaginomycetes</taxon>
        <taxon>Ustilaginales</taxon>
        <taxon>Ustilaginaceae</taxon>
        <taxon>Ustilago</taxon>
    </lineage>
</organism>
<feature type="transmembrane region" description="Helical" evidence="2">
    <location>
        <begin position="12"/>
        <end position="36"/>
    </location>
</feature>
<feature type="compositionally biased region" description="Polar residues" evidence="1">
    <location>
        <begin position="339"/>
        <end position="350"/>
    </location>
</feature>
<dbReference type="STRING" id="1128400.I2G730"/>
<feature type="transmembrane region" description="Helical" evidence="2">
    <location>
        <begin position="109"/>
        <end position="130"/>
    </location>
</feature>
<feature type="compositionally biased region" description="Polar residues" evidence="1">
    <location>
        <begin position="433"/>
        <end position="444"/>
    </location>
</feature>
<feature type="region of interest" description="Disordered" evidence="1">
    <location>
        <begin position="362"/>
        <end position="390"/>
    </location>
</feature>
<feature type="transmembrane region" description="Helical" evidence="2">
    <location>
        <begin position="66"/>
        <end position="88"/>
    </location>
</feature>
<keyword evidence="2" id="KW-1133">Transmembrane helix</keyword>
<feature type="region of interest" description="Disordered" evidence="1">
    <location>
        <begin position="416"/>
        <end position="447"/>
    </location>
</feature>
<keyword evidence="2" id="KW-0472">Membrane</keyword>
<dbReference type="EMBL" id="CAGI01000197">
    <property type="protein sequence ID" value="CCF54973.1"/>
    <property type="molecule type" value="Genomic_DNA"/>
</dbReference>
<sequence length="562" mass="60107">MFIPPYLQRYLFLNAIRLLTIISCSLVIASTIRLLVINFQHYPPQPATLLDPTLAYYPSTDIPTTFFGVFWSTLHHISISLVLFVVILSELSLPIPLLHRLFKNTLPFLGPNWGTGFLGVLLVLVAGDGLSRGSVGGKFKEVSEWCMAVVGVLNVGSGVVWRAKGKTVRGWGGWKVEIAEKLEGLAEAKARAEKVVDGLPMPVGFGKKKAGAEGEGEGGGLKGLVGKAAEMMGKKLDERQQKKEAKVAAGQPKAIGEKDLEKAQFTNIQPPPAARPPQGLGLFTPALPSAVIQSRSVHPSPRTSLSSTSTDSMAQHHPALKSASTRIPPPPLVLHRPPSTATTLSHSSCYSLHPPPPELTKAAFSSPHNHSTMDSHHTNLSPIPPAPTRTPTIKTVRFQSPTPRHLSTTIDSHCADVGGAAEEGGKADAGSSLADSKSSANEGASTDVEGSRFLLVPKINTDIGLIEGERSPSVLASLKAAMLEAQAKAMATKKNKSIYLGSGKWFAEYHNAASSPAPGYVSLPGLKINQAEPREETEKGEKGEKEQKKEEEEKAGRPYQFL</sequence>
<comment type="caution">
    <text evidence="3">The sequence shown here is derived from an EMBL/GenBank/DDBJ whole genome shotgun (WGS) entry which is preliminary data.</text>
</comment>
<feature type="region of interest" description="Disordered" evidence="1">
    <location>
        <begin position="526"/>
        <end position="562"/>
    </location>
</feature>
<keyword evidence="2" id="KW-0812">Transmembrane</keyword>
<feature type="region of interest" description="Disordered" evidence="1">
    <location>
        <begin position="236"/>
        <end position="260"/>
    </location>
</feature>
<name>I2G730_USTHO</name>
<evidence type="ECO:0000313" key="3">
    <source>
        <dbReference type="EMBL" id="CCF54973.1"/>
    </source>
</evidence>
<gene>
    <name evidence="3" type="ORF">UHOR_01292</name>
</gene>
<proteinExistence type="predicted"/>
<feature type="transmembrane region" description="Helical" evidence="2">
    <location>
        <begin position="142"/>
        <end position="161"/>
    </location>
</feature>
<evidence type="ECO:0000256" key="2">
    <source>
        <dbReference type="SAM" id="Phobius"/>
    </source>
</evidence>
<accession>I2G730</accession>
<feature type="region of interest" description="Disordered" evidence="1">
    <location>
        <begin position="292"/>
        <end position="350"/>
    </location>
</feature>
<dbReference type="OrthoDB" id="5327148at2759"/>
<reference evidence="3 4" key="1">
    <citation type="journal article" date="2012" name="Plant Cell">
        <title>Genome comparison of barley and maize smut fungi reveals targeted loss of RNA silencing components and species-specific presence of transposable elements.</title>
        <authorList>
            <person name="Laurie J.D."/>
            <person name="Ali S."/>
            <person name="Linning R."/>
            <person name="Mannhaupt G."/>
            <person name="Wong P."/>
            <person name="Gueldener U."/>
            <person name="Muensterkoetter M."/>
            <person name="Moore R."/>
            <person name="Kahmann R."/>
            <person name="Bakkeren G."/>
            <person name="Schirawski J."/>
        </authorList>
    </citation>
    <scope>NUCLEOTIDE SEQUENCE [LARGE SCALE GENOMIC DNA]</scope>
    <source>
        <strain evidence="4">Uh4875-4</strain>
    </source>
</reference>
<dbReference type="Proteomes" id="UP000006174">
    <property type="component" value="Unassembled WGS sequence"/>
</dbReference>
<dbReference type="AlphaFoldDB" id="I2G730"/>
<feature type="compositionally biased region" description="Low complexity" evidence="1">
    <location>
        <begin position="300"/>
        <end position="312"/>
    </location>
</feature>
<evidence type="ECO:0000313" key="4">
    <source>
        <dbReference type="Proteomes" id="UP000006174"/>
    </source>
</evidence>
<dbReference type="HOGENOM" id="CLU_524890_0_0_1"/>